<evidence type="ECO:0000256" key="7">
    <source>
        <dbReference type="RuleBase" id="RU363032"/>
    </source>
</evidence>
<evidence type="ECO:0000313" key="9">
    <source>
        <dbReference type="EMBL" id="RAP76582.1"/>
    </source>
</evidence>
<dbReference type="GO" id="GO:0005886">
    <property type="term" value="C:plasma membrane"/>
    <property type="evidence" value="ECO:0007669"/>
    <property type="project" value="UniProtKB-SubCell"/>
</dbReference>
<keyword evidence="4 7" id="KW-0812">Transmembrane</keyword>
<evidence type="ECO:0000256" key="6">
    <source>
        <dbReference type="ARBA" id="ARBA00023136"/>
    </source>
</evidence>
<evidence type="ECO:0000313" key="10">
    <source>
        <dbReference type="Proteomes" id="UP000249260"/>
    </source>
</evidence>
<feature type="transmembrane region" description="Helical" evidence="7">
    <location>
        <begin position="76"/>
        <end position="97"/>
    </location>
</feature>
<keyword evidence="2 7" id="KW-0813">Transport</keyword>
<feature type="transmembrane region" description="Helical" evidence="7">
    <location>
        <begin position="208"/>
        <end position="232"/>
    </location>
</feature>
<feature type="domain" description="ABC transmembrane type-1" evidence="8">
    <location>
        <begin position="72"/>
        <end position="289"/>
    </location>
</feature>
<dbReference type="Pfam" id="PF00528">
    <property type="entry name" value="BPD_transp_1"/>
    <property type="match status" value="1"/>
</dbReference>
<evidence type="ECO:0000259" key="8">
    <source>
        <dbReference type="PROSITE" id="PS50928"/>
    </source>
</evidence>
<protein>
    <submittedName>
        <fullName evidence="9">Sugar ABC transporter permease</fullName>
    </submittedName>
</protein>
<feature type="transmembrane region" description="Helical" evidence="7">
    <location>
        <begin position="268"/>
        <end position="286"/>
    </location>
</feature>
<comment type="caution">
    <text evidence="9">The sequence shown here is derived from an EMBL/GenBank/DDBJ whole genome shotgun (WGS) entry which is preliminary data.</text>
</comment>
<name>A0A328U3F1_9BACL</name>
<dbReference type="PANTHER" id="PTHR43227">
    <property type="entry name" value="BLL4140 PROTEIN"/>
    <property type="match status" value="1"/>
</dbReference>
<dbReference type="GO" id="GO:0055085">
    <property type="term" value="P:transmembrane transport"/>
    <property type="evidence" value="ECO:0007669"/>
    <property type="project" value="InterPro"/>
</dbReference>
<feature type="transmembrane region" description="Helical" evidence="7">
    <location>
        <begin position="118"/>
        <end position="141"/>
    </location>
</feature>
<dbReference type="InterPro" id="IPR000515">
    <property type="entry name" value="MetI-like"/>
</dbReference>
<evidence type="ECO:0000256" key="1">
    <source>
        <dbReference type="ARBA" id="ARBA00004651"/>
    </source>
</evidence>
<keyword evidence="10" id="KW-1185">Reference proteome</keyword>
<dbReference type="SUPFAM" id="SSF161098">
    <property type="entry name" value="MetI-like"/>
    <property type="match status" value="1"/>
</dbReference>
<accession>A0A328U3F1</accession>
<dbReference type="Gene3D" id="1.10.3720.10">
    <property type="entry name" value="MetI-like"/>
    <property type="match status" value="1"/>
</dbReference>
<reference evidence="9 10" key="1">
    <citation type="submission" date="2018-06" db="EMBL/GenBank/DDBJ databases">
        <title>Paenibacillus montanisoli sp. nov., isolated from mountain area soil.</title>
        <authorList>
            <person name="Wu M."/>
        </authorList>
    </citation>
    <scope>NUCLEOTIDE SEQUENCE [LARGE SCALE GENOMIC DNA]</scope>
    <source>
        <strain evidence="9 10">RA17</strain>
    </source>
</reference>
<sequence length="302" mass="34028">MKSSKLSSQFILHVFLLPAVVLTLLFNYLPMFSNVIAFMEYDIFAGWMGLGSKWVGFDNFAFLQEDWFYELAMRTLFYSASMLLFSFPASLILALLLNELRNQTFKKFAQTISYVPHFVSWVTVASLIYIFLSVDISGLVNNLKVALFGGERILYMQQSEYFLPVMIISQVWKEIGWGSILYLAAISTIDPQLYEAATVDGAGRWRQLLHITLPGLVPTTIVLMIFSLGGLFSGNFDQIFNLQNQVIQEKTNIISTYTYYRGVKGAEYSIATAVGLFSGVISFILLKIANFTGKKIGDTSII</sequence>
<dbReference type="PROSITE" id="PS50928">
    <property type="entry name" value="ABC_TM1"/>
    <property type="match status" value="1"/>
</dbReference>
<dbReference type="Proteomes" id="UP000249260">
    <property type="component" value="Unassembled WGS sequence"/>
</dbReference>
<dbReference type="EMBL" id="QLUW01000002">
    <property type="protein sequence ID" value="RAP76582.1"/>
    <property type="molecule type" value="Genomic_DNA"/>
</dbReference>
<evidence type="ECO:0000256" key="5">
    <source>
        <dbReference type="ARBA" id="ARBA00022989"/>
    </source>
</evidence>
<dbReference type="RefSeq" id="WP_112882800.1">
    <property type="nucleotide sequence ID" value="NZ_QLUW01000002.1"/>
</dbReference>
<evidence type="ECO:0000256" key="3">
    <source>
        <dbReference type="ARBA" id="ARBA00022475"/>
    </source>
</evidence>
<keyword evidence="6 7" id="KW-0472">Membrane</keyword>
<comment type="subcellular location">
    <subcellularLocation>
        <location evidence="1 7">Cell membrane</location>
        <topology evidence="1 7">Multi-pass membrane protein</topology>
    </subcellularLocation>
</comment>
<gene>
    <name evidence="9" type="ORF">DL346_14540</name>
</gene>
<dbReference type="InterPro" id="IPR050809">
    <property type="entry name" value="UgpAE/MalFG_permease"/>
</dbReference>
<dbReference type="OrthoDB" id="9807047at2"/>
<evidence type="ECO:0000256" key="2">
    <source>
        <dbReference type="ARBA" id="ARBA00022448"/>
    </source>
</evidence>
<dbReference type="AlphaFoldDB" id="A0A328U3F1"/>
<organism evidence="9 10">
    <name type="scientific">Paenibacillus montanisoli</name>
    <dbReference type="NCBI Taxonomy" id="2081970"/>
    <lineage>
        <taxon>Bacteria</taxon>
        <taxon>Bacillati</taxon>
        <taxon>Bacillota</taxon>
        <taxon>Bacilli</taxon>
        <taxon>Bacillales</taxon>
        <taxon>Paenibacillaceae</taxon>
        <taxon>Paenibacillus</taxon>
    </lineage>
</organism>
<dbReference type="CDD" id="cd06261">
    <property type="entry name" value="TM_PBP2"/>
    <property type="match status" value="1"/>
</dbReference>
<keyword evidence="5 7" id="KW-1133">Transmembrane helix</keyword>
<feature type="transmembrane region" description="Helical" evidence="7">
    <location>
        <begin position="12"/>
        <end position="29"/>
    </location>
</feature>
<dbReference type="InterPro" id="IPR035906">
    <property type="entry name" value="MetI-like_sf"/>
</dbReference>
<keyword evidence="3" id="KW-1003">Cell membrane</keyword>
<evidence type="ECO:0000256" key="4">
    <source>
        <dbReference type="ARBA" id="ARBA00022692"/>
    </source>
</evidence>
<proteinExistence type="inferred from homology"/>
<dbReference type="PANTHER" id="PTHR43227:SF11">
    <property type="entry name" value="BLL4140 PROTEIN"/>
    <property type="match status" value="1"/>
</dbReference>
<comment type="similarity">
    <text evidence="7">Belongs to the binding-protein-dependent transport system permease family.</text>
</comment>